<dbReference type="GO" id="GO:0003700">
    <property type="term" value="F:DNA-binding transcription factor activity"/>
    <property type="evidence" value="ECO:0007669"/>
    <property type="project" value="InterPro"/>
</dbReference>
<evidence type="ECO:0000256" key="4">
    <source>
        <dbReference type="ARBA" id="ARBA00023163"/>
    </source>
</evidence>
<dbReference type="Gene3D" id="3.40.190.290">
    <property type="match status" value="1"/>
</dbReference>
<keyword evidence="2" id="KW-0805">Transcription regulation</keyword>
<dbReference type="InterPro" id="IPR036388">
    <property type="entry name" value="WH-like_DNA-bd_sf"/>
</dbReference>
<feature type="domain" description="HTH lysR-type" evidence="5">
    <location>
        <begin position="14"/>
        <end position="71"/>
    </location>
</feature>
<keyword evidence="3" id="KW-0238">DNA-binding</keyword>
<organism evidence="6 7">
    <name type="scientific">Mesorhizobium loti R88b</name>
    <dbReference type="NCBI Taxonomy" id="935548"/>
    <lineage>
        <taxon>Bacteria</taxon>
        <taxon>Pseudomonadati</taxon>
        <taxon>Pseudomonadota</taxon>
        <taxon>Alphaproteobacteria</taxon>
        <taxon>Hyphomicrobiales</taxon>
        <taxon>Phyllobacteriaceae</taxon>
        <taxon>Mesorhizobium</taxon>
    </lineage>
</organism>
<dbReference type="SUPFAM" id="SSF53850">
    <property type="entry name" value="Periplasmic binding protein-like II"/>
    <property type="match status" value="1"/>
</dbReference>
<sequence length="317" mass="34649">MSDPVSPPREFTMIDVDDMRAFQTVARLLSFSGAGRVLSVRKSAISRSIQRLEALLGVRLFERTTREVVLTEAGRALLGHFSEIVTRVDEVLDMATSLASHPRGRLRLTAGIGFGMEVLTEILPVFSLAFSDVDVSLELTSRTVDLVAEQTDVAFRMGPMLDSNLVATRLGAIACLLCAAPSYLERRGWPRSIDDLRSHDLLLIPRGDGLPRRLSLCDKDGVEHQVEATARLTANDPKAIDRMVLNGAGIAATARYVAAPEIEAGNLVRVLPDWSVPAVDVSLVMPAGKERSPAARAFVDFMRKRVAGNRRWFDDGA</sequence>
<dbReference type="InterPro" id="IPR058163">
    <property type="entry name" value="LysR-type_TF_proteobact-type"/>
</dbReference>
<dbReference type="Pfam" id="PF00126">
    <property type="entry name" value="HTH_1"/>
    <property type="match status" value="1"/>
</dbReference>
<evidence type="ECO:0000259" key="5">
    <source>
        <dbReference type="PROSITE" id="PS50931"/>
    </source>
</evidence>
<protein>
    <submittedName>
        <fullName evidence="6">LysR family transcriptional regulator</fullName>
    </submittedName>
</protein>
<dbReference type="Pfam" id="PF03466">
    <property type="entry name" value="LysR_substrate"/>
    <property type="match status" value="1"/>
</dbReference>
<evidence type="ECO:0000256" key="2">
    <source>
        <dbReference type="ARBA" id="ARBA00023015"/>
    </source>
</evidence>
<evidence type="ECO:0000256" key="1">
    <source>
        <dbReference type="ARBA" id="ARBA00009437"/>
    </source>
</evidence>
<proteinExistence type="inferred from homology"/>
<dbReference type="PRINTS" id="PR00039">
    <property type="entry name" value="HTHLYSR"/>
</dbReference>
<dbReference type="EMBL" id="CP033367">
    <property type="protein sequence ID" value="QKD05498.1"/>
    <property type="molecule type" value="Genomic_DNA"/>
</dbReference>
<dbReference type="SUPFAM" id="SSF46785">
    <property type="entry name" value="Winged helix' DNA-binding domain"/>
    <property type="match status" value="1"/>
</dbReference>
<dbReference type="PANTHER" id="PTHR30537:SF5">
    <property type="entry name" value="HTH-TYPE TRANSCRIPTIONAL ACTIVATOR TTDR-RELATED"/>
    <property type="match status" value="1"/>
</dbReference>
<dbReference type="InterPro" id="IPR036390">
    <property type="entry name" value="WH_DNA-bd_sf"/>
</dbReference>
<dbReference type="InterPro" id="IPR000847">
    <property type="entry name" value="LysR_HTH_N"/>
</dbReference>
<evidence type="ECO:0000313" key="7">
    <source>
        <dbReference type="Proteomes" id="UP000503017"/>
    </source>
</evidence>
<evidence type="ECO:0000313" key="6">
    <source>
        <dbReference type="EMBL" id="QKD05498.1"/>
    </source>
</evidence>
<dbReference type="Proteomes" id="UP000503017">
    <property type="component" value="Chromosome"/>
</dbReference>
<dbReference type="GO" id="GO:0003677">
    <property type="term" value="F:DNA binding"/>
    <property type="evidence" value="ECO:0007669"/>
    <property type="project" value="UniProtKB-KW"/>
</dbReference>
<reference evidence="6 7" key="1">
    <citation type="submission" date="2018-10" db="EMBL/GenBank/DDBJ databases">
        <authorList>
            <person name="Perry B.J."/>
            <person name="Sullivan J.T."/>
            <person name="Murphy R.J.T."/>
            <person name="Ramsay J.P."/>
            <person name="Ronson C.W."/>
        </authorList>
    </citation>
    <scope>NUCLEOTIDE SEQUENCE [LARGE SCALE GENOMIC DNA]</scope>
    <source>
        <strain evidence="6 7">R88b</strain>
    </source>
</reference>
<accession>A0A6M7X0E4</accession>
<dbReference type="PANTHER" id="PTHR30537">
    <property type="entry name" value="HTH-TYPE TRANSCRIPTIONAL REGULATOR"/>
    <property type="match status" value="1"/>
</dbReference>
<dbReference type="CDD" id="cd08422">
    <property type="entry name" value="PBP2_CrgA_like"/>
    <property type="match status" value="1"/>
</dbReference>
<comment type="similarity">
    <text evidence="1">Belongs to the LysR transcriptional regulatory family.</text>
</comment>
<dbReference type="InterPro" id="IPR005119">
    <property type="entry name" value="LysR_subst-bd"/>
</dbReference>
<dbReference type="FunFam" id="1.10.10.10:FF:000001">
    <property type="entry name" value="LysR family transcriptional regulator"/>
    <property type="match status" value="1"/>
</dbReference>
<keyword evidence="4" id="KW-0804">Transcription</keyword>
<dbReference type="Gene3D" id="1.10.10.10">
    <property type="entry name" value="Winged helix-like DNA-binding domain superfamily/Winged helix DNA-binding domain"/>
    <property type="match status" value="1"/>
</dbReference>
<evidence type="ECO:0000256" key="3">
    <source>
        <dbReference type="ARBA" id="ARBA00023125"/>
    </source>
</evidence>
<dbReference type="PROSITE" id="PS50931">
    <property type="entry name" value="HTH_LYSR"/>
    <property type="match status" value="1"/>
</dbReference>
<gene>
    <name evidence="6" type="ORF">EB235_31750</name>
</gene>
<name>A0A6M7X0E4_RHILI</name>
<dbReference type="AlphaFoldDB" id="A0A6M7X0E4"/>